<dbReference type="Proteomes" id="UP000305238">
    <property type="component" value="Unassembled WGS sequence"/>
</dbReference>
<dbReference type="InterPro" id="IPR016035">
    <property type="entry name" value="Acyl_Trfase/lysoPLipase"/>
</dbReference>
<gene>
    <name evidence="7" type="ORF">ETD96_32680</name>
</gene>
<protein>
    <submittedName>
        <fullName evidence="7">Type I polyketide synthase</fullName>
    </submittedName>
</protein>
<evidence type="ECO:0000313" key="8">
    <source>
        <dbReference type="Proteomes" id="UP000305238"/>
    </source>
</evidence>
<evidence type="ECO:0000259" key="6">
    <source>
        <dbReference type="PROSITE" id="PS52004"/>
    </source>
</evidence>
<dbReference type="SUPFAM" id="SSF53901">
    <property type="entry name" value="Thiolase-like"/>
    <property type="match status" value="1"/>
</dbReference>
<dbReference type="AlphaFoldDB" id="A0A5S4GD90"/>
<dbReference type="InterPro" id="IPR014043">
    <property type="entry name" value="Acyl_transferase_dom"/>
</dbReference>
<dbReference type="Pfam" id="PF16197">
    <property type="entry name" value="KAsynt_C_assoc"/>
    <property type="match status" value="1"/>
</dbReference>
<comment type="caution">
    <text evidence="7">The sequence shown here is derived from an EMBL/GenBank/DDBJ whole genome shotgun (WGS) entry which is preliminary data.</text>
</comment>
<keyword evidence="3" id="KW-0808">Transferase</keyword>
<dbReference type="InterPro" id="IPR014031">
    <property type="entry name" value="Ketoacyl_synth_C"/>
</dbReference>
<feature type="domain" description="Ketosynthase family 3 (KS3)" evidence="6">
    <location>
        <begin position="5"/>
        <end position="433"/>
    </location>
</feature>
<dbReference type="SMART" id="SM00825">
    <property type="entry name" value="PKS_KS"/>
    <property type="match status" value="1"/>
</dbReference>
<dbReference type="InterPro" id="IPR032821">
    <property type="entry name" value="PKS_assoc"/>
</dbReference>
<dbReference type="InterPro" id="IPR050091">
    <property type="entry name" value="PKS_NRPS_Biosynth_Enz"/>
</dbReference>
<dbReference type="GO" id="GO:0006633">
    <property type="term" value="P:fatty acid biosynthetic process"/>
    <property type="evidence" value="ECO:0007669"/>
    <property type="project" value="TreeGrafter"/>
</dbReference>
<dbReference type="InterPro" id="IPR020841">
    <property type="entry name" value="PKS_Beta-ketoAc_synthase_dom"/>
</dbReference>
<dbReference type="Gene3D" id="3.40.47.10">
    <property type="match status" value="1"/>
</dbReference>
<dbReference type="EMBL" id="VCKZ01000319">
    <property type="protein sequence ID" value="TMR30968.1"/>
    <property type="molecule type" value="Genomic_DNA"/>
</dbReference>
<dbReference type="Pfam" id="PF02801">
    <property type="entry name" value="Ketoacyl-synt_C"/>
    <property type="match status" value="1"/>
</dbReference>
<accession>A0A5S4GD90</accession>
<dbReference type="SUPFAM" id="SSF52151">
    <property type="entry name" value="FabD/lysophospholipase-like"/>
    <property type="match status" value="1"/>
</dbReference>
<dbReference type="InterPro" id="IPR016039">
    <property type="entry name" value="Thiolase-like"/>
</dbReference>
<evidence type="ECO:0000313" key="7">
    <source>
        <dbReference type="EMBL" id="TMR30968.1"/>
    </source>
</evidence>
<feature type="non-terminal residue" evidence="7">
    <location>
        <position position="839"/>
    </location>
</feature>
<keyword evidence="4" id="KW-0012">Acyltransferase</keyword>
<dbReference type="InterPro" id="IPR014030">
    <property type="entry name" value="Ketoacyl_synth_N"/>
</dbReference>
<dbReference type="GO" id="GO:0004312">
    <property type="term" value="F:fatty acid synthase activity"/>
    <property type="evidence" value="ECO:0007669"/>
    <property type="project" value="TreeGrafter"/>
</dbReference>
<dbReference type="Gene3D" id="3.40.366.10">
    <property type="entry name" value="Malonyl-Coenzyme A Acyl Carrier Protein, domain 2"/>
    <property type="match status" value="1"/>
</dbReference>
<name>A0A5S4GD90_9ACTN</name>
<feature type="compositionally biased region" description="Low complexity" evidence="5">
    <location>
        <begin position="39"/>
        <end position="58"/>
    </location>
</feature>
<evidence type="ECO:0000256" key="2">
    <source>
        <dbReference type="ARBA" id="ARBA00022553"/>
    </source>
</evidence>
<dbReference type="PANTHER" id="PTHR43775:SF37">
    <property type="entry name" value="SI:DKEY-61P9.11"/>
    <property type="match status" value="1"/>
</dbReference>
<dbReference type="FunFam" id="3.40.366.10:FF:000002">
    <property type="entry name" value="Probable polyketide synthase 2"/>
    <property type="match status" value="1"/>
</dbReference>
<dbReference type="Gene3D" id="3.30.70.3290">
    <property type="match status" value="1"/>
</dbReference>
<reference evidence="7 8" key="1">
    <citation type="submission" date="2019-05" db="EMBL/GenBank/DDBJ databases">
        <title>Draft genome sequence of Actinomadura geliboluensis A8036.</title>
        <authorList>
            <person name="Saricaoglu S."/>
            <person name="Isik K."/>
        </authorList>
    </citation>
    <scope>NUCLEOTIDE SEQUENCE [LARGE SCALE GENOMIC DNA]</scope>
    <source>
        <strain evidence="7 8">A8036</strain>
    </source>
</reference>
<sequence>MSELREPVAVVGMSCRLPKAGDPRAFWELLRDGGSGITDVPAGRRGARGPVGPDAPDAADPGGVISARGGFLDDVAGFDADFFGVAPNEAAMMDPQQRLMLELGWEALEDAGIVPADLAGTRTGVFVGAIWDDYAIRLYKHGTRRIDRHSVTGLHRSIIANRLSYTLGLNGPSLAVDAGQSSSLVSVHLAAESLRAGDCTLALAGGVNLTLTPESTLGSSKFGGLSPDGLCRTFDAGANGYVRGEGGAYLVLKTLSRAVADGDRVYCVIAGTAVNNDGTTPGLTVPSARGQAEVIRRAHDQAGTRPEDVQYVELHGTGTRVGDPIEAAALGAALGTGRPAGSPLLVGSAKTNVGHLEGAAGVVGLLKTILSIWHRELPPSLNFETPNPDIAFDELRLRVQRDLTPWPRPDRPLVAGTSSFGMGGTNCHVVLREWTGGEDAAAPAEVEPAVVTDGTLPWVVSAKSEAALREQARRLLDHLDAFPEVSPAQVGHALVASRSVFEHRAVVIGREPADFRDALAALAAGEPSARVVTGKTAAAPGRTVLVFPGQGSQWAGMGVELTRTSPVFAEHLTACADALEPFTGWNLIDVLTQAPDAPRLDGDAVVQPALWAVMVSLARLWEHLGIIPDAVVGHSQGEIAAAHIAGILTLEDSARIVALRSRALTRIAGRSGMVSLPLPADDAVELIERWRGRLAVAALNGPSATVVAGDRDAVDELLASCADDGVRARRVPIDYASHTWHVEVLRAELLEALAPVEPRPATVEFYSTVAGHAGGALSDTTVMGAAYWYENLATAVDFQAATRSLLDDGHTLFIEASAHPVLTHPLQETVAGHGLLQRV</sequence>
<keyword evidence="2" id="KW-0597">Phosphoprotein</keyword>
<dbReference type="PROSITE" id="PS52004">
    <property type="entry name" value="KS3_2"/>
    <property type="match status" value="1"/>
</dbReference>
<evidence type="ECO:0000256" key="5">
    <source>
        <dbReference type="SAM" id="MobiDB-lite"/>
    </source>
</evidence>
<dbReference type="PANTHER" id="PTHR43775">
    <property type="entry name" value="FATTY ACID SYNTHASE"/>
    <property type="match status" value="1"/>
</dbReference>
<evidence type="ECO:0000256" key="1">
    <source>
        <dbReference type="ARBA" id="ARBA00022450"/>
    </source>
</evidence>
<dbReference type="InterPro" id="IPR001227">
    <property type="entry name" value="Ac_transferase_dom_sf"/>
</dbReference>
<evidence type="ECO:0000256" key="3">
    <source>
        <dbReference type="ARBA" id="ARBA00022679"/>
    </source>
</evidence>
<keyword evidence="8" id="KW-1185">Reference proteome</keyword>
<dbReference type="RefSeq" id="WP_138640343.1">
    <property type="nucleotide sequence ID" value="NZ_VCKZ01000319.1"/>
</dbReference>
<dbReference type="Pfam" id="PF00698">
    <property type="entry name" value="Acyl_transf_1"/>
    <property type="match status" value="1"/>
</dbReference>
<dbReference type="CDD" id="cd00833">
    <property type="entry name" value="PKS"/>
    <property type="match status" value="1"/>
</dbReference>
<keyword evidence="1" id="KW-0596">Phosphopantetheine</keyword>
<proteinExistence type="predicted"/>
<dbReference type="OrthoDB" id="4537517at2"/>
<organism evidence="7 8">
    <name type="scientific">Actinomadura geliboluensis</name>
    <dbReference type="NCBI Taxonomy" id="882440"/>
    <lineage>
        <taxon>Bacteria</taxon>
        <taxon>Bacillati</taxon>
        <taxon>Actinomycetota</taxon>
        <taxon>Actinomycetes</taxon>
        <taxon>Streptosporangiales</taxon>
        <taxon>Thermomonosporaceae</taxon>
        <taxon>Actinomadura</taxon>
    </lineage>
</organism>
<dbReference type="Pfam" id="PF00109">
    <property type="entry name" value="ketoacyl-synt"/>
    <property type="match status" value="1"/>
</dbReference>
<dbReference type="InterPro" id="IPR016036">
    <property type="entry name" value="Malonyl_transacylase_ACP-bd"/>
</dbReference>
<dbReference type="SUPFAM" id="SSF55048">
    <property type="entry name" value="Probable ACP-binding domain of malonyl-CoA ACP transacylase"/>
    <property type="match status" value="1"/>
</dbReference>
<dbReference type="FunFam" id="3.40.47.10:FF:000019">
    <property type="entry name" value="Polyketide synthase type I"/>
    <property type="match status" value="1"/>
</dbReference>
<feature type="region of interest" description="Disordered" evidence="5">
    <location>
        <begin position="38"/>
        <end position="58"/>
    </location>
</feature>
<dbReference type="SMART" id="SM00827">
    <property type="entry name" value="PKS_AT"/>
    <property type="match status" value="1"/>
</dbReference>
<evidence type="ECO:0000256" key="4">
    <source>
        <dbReference type="ARBA" id="ARBA00023315"/>
    </source>
</evidence>